<feature type="signal peptide" evidence="1">
    <location>
        <begin position="1"/>
        <end position="29"/>
    </location>
</feature>
<dbReference type="RefSeq" id="WP_167981533.1">
    <property type="nucleotide sequence ID" value="NZ_JAATEJ010000002.1"/>
</dbReference>
<feature type="domain" description="PBP" evidence="2">
    <location>
        <begin position="109"/>
        <end position="314"/>
    </location>
</feature>
<dbReference type="Gene3D" id="3.40.190.10">
    <property type="entry name" value="Periplasmic binding protein-like II"/>
    <property type="match status" value="2"/>
</dbReference>
<evidence type="ECO:0000313" key="4">
    <source>
        <dbReference type="Proteomes" id="UP000734511"/>
    </source>
</evidence>
<keyword evidence="4" id="KW-1185">Reference proteome</keyword>
<accession>A0ABX0ZLF5</accession>
<gene>
    <name evidence="3" type="ORF">HCN08_04585</name>
</gene>
<feature type="chain" id="PRO_5045657352" description="PBP domain-containing protein" evidence="1">
    <location>
        <begin position="30"/>
        <end position="367"/>
    </location>
</feature>
<dbReference type="SUPFAM" id="SSF53850">
    <property type="entry name" value="Periplasmic binding protein-like II"/>
    <property type="match status" value="1"/>
</dbReference>
<keyword evidence="1" id="KW-0732">Signal</keyword>
<dbReference type="EMBL" id="JAATEJ010000002">
    <property type="protein sequence ID" value="NJP42689.1"/>
    <property type="molecule type" value="Genomic_DNA"/>
</dbReference>
<reference evidence="3 4" key="1">
    <citation type="submission" date="2020-03" db="EMBL/GenBank/DDBJ databases">
        <title>WGS of actinomycetes isolated from Thailand.</title>
        <authorList>
            <person name="Thawai C."/>
        </authorList>
    </citation>
    <scope>NUCLEOTIDE SEQUENCE [LARGE SCALE GENOMIC DNA]</scope>
    <source>
        <strain evidence="3 4">PRB2-1</strain>
    </source>
</reference>
<comment type="caution">
    <text evidence="3">The sequence shown here is derived from an EMBL/GenBank/DDBJ whole genome shotgun (WGS) entry which is preliminary data.</text>
</comment>
<dbReference type="Pfam" id="PF12849">
    <property type="entry name" value="PBP_like_2"/>
    <property type="match status" value="1"/>
</dbReference>
<evidence type="ECO:0000256" key="1">
    <source>
        <dbReference type="SAM" id="SignalP"/>
    </source>
</evidence>
<dbReference type="InterPro" id="IPR024370">
    <property type="entry name" value="PBP_domain"/>
</dbReference>
<organism evidence="3 4">
    <name type="scientific">Actinacidiphila epipremni</name>
    <dbReference type="NCBI Taxonomy" id="2053013"/>
    <lineage>
        <taxon>Bacteria</taxon>
        <taxon>Bacillati</taxon>
        <taxon>Actinomycetota</taxon>
        <taxon>Actinomycetes</taxon>
        <taxon>Kitasatosporales</taxon>
        <taxon>Streptomycetaceae</taxon>
        <taxon>Actinacidiphila</taxon>
    </lineage>
</organism>
<protein>
    <recommendedName>
        <fullName evidence="2">PBP domain-containing protein</fullName>
    </recommendedName>
</protein>
<evidence type="ECO:0000259" key="2">
    <source>
        <dbReference type="Pfam" id="PF12849"/>
    </source>
</evidence>
<proteinExistence type="predicted"/>
<evidence type="ECO:0000313" key="3">
    <source>
        <dbReference type="EMBL" id="NJP42689.1"/>
    </source>
</evidence>
<name>A0ABX0ZLF5_9ACTN</name>
<sequence length="367" mass="38803">MNVKFAARAALAGGIAAISLGALVAPAQADPQPDPFTGNTFRQLVGVGSDTTQDVMNALSQQIVDSDNFPDPLLIASYNATNPNWDPTDNIPPQHDNIVTRSGNTAFPRPDGSGAGIATLIGDTNAADVDFARSSNGPATPGNDLTFIPYALDAVTWAVKPTSPLNGESFTKADLQNLYQCKDLDGNPLLPNTFAEVDGVEVHPLLPQAGSGTRKFWEAQLNITDATLGSCVSDKKSDGTDVQEHDGSGLQRDGDIMPFSIASFIAQTNSATTGVTDRRHGAVLQTIGGSQPTVNSKLNTDFPITREVYNVFRTTRLADPDIFLAFESKFDDPSLPNIAICDQGDIIEKFGFAQVDNCGATNITGNS</sequence>
<dbReference type="Proteomes" id="UP000734511">
    <property type="component" value="Unassembled WGS sequence"/>
</dbReference>